<dbReference type="AlphaFoldDB" id="A0A024SI22"/>
<dbReference type="EMBL" id="KI911142">
    <property type="protein sequence ID" value="ETS03822.1"/>
    <property type="molecule type" value="Genomic_DNA"/>
</dbReference>
<dbReference type="Proteomes" id="UP000024376">
    <property type="component" value="Unassembled WGS sequence"/>
</dbReference>
<feature type="compositionally biased region" description="Polar residues" evidence="1">
    <location>
        <begin position="280"/>
        <end position="302"/>
    </location>
</feature>
<reference evidence="3" key="1">
    <citation type="journal article" date="2013" name="Ind. Biotechnol.">
        <title>Comparative genomics analysis of Trichoderma reesei strains.</title>
        <authorList>
            <person name="Koike H."/>
            <person name="Aerts A."/>
            <person name="LaButti K."/>
            <person name="Grigoriev I.V."/>
            <person name="Baker S.E."/>
        </authorList>
    </citation>
    <scope>NUCLEOTIDE SEQUENCE [LARGE SCALE GENOMIC DNA]</scope>
    <source>
        <strain evidence="3">ATCC 56765 / BCRC 32924 / NRRL 11460 / Rut C-30</strain>
    </source>
</reference>
<dbReference type="OrthoDB" id="20872at2759"/>
<proteinExistence type="predicted"/>
<evidence type="ECO:0000313" key="2">
    <source>
        <dbReference type="EMBL" id="ETS03822.1"/>
    </source>
</evidence>
<gene>
    <name evidence="2" type="ORF">M419DRAFT_74045</name>
</gene>
<protein>
    <submittedName>
        <fullName evidence="2">Uncharacterized protein</fullName>
    </submittedName>
</protein>
<feature type="compositionally biased region" description="Acidic residues" evidence="1">
    <location>
        <begin position="122"/>
        <end position="131"/>
    </location>
</feature>
<feature type="region of interest" description="Disordered" evidence="1">
    <location>
        <begin position="92"/>
        <end position="132"/>
    </location>
</feature>
<feature type="region of interest" description="Disordered" evidence="1">
    <location>
        <begin position="248"/>
        <end position="302"/>
    </location>
</feature>
<sequence>MSIQEATKQCLETLRACLAVEQLMIDAWAENRLADLNLWIAGLGALASSRVSLDTRLGSKPEIRDIIANLLGLLALTVEKCRRLATSESGAAGVAAQIEEEQEELSESSSDGIPPRPYSPWSDEDDSDSDDFLPVAAEQPLSTNSLLESNMQDVGMLLKQLANIAVVVRKSGKGSRLQRADQQFKPEEHKDLQAHLTTMMLLNNIEQRSDLHSVNGTFDPSNLGEIQERIIQCNLKRRNRFLYAQRHSDSLSGRISQEDDARRPQKANPGVMAKPAPDGSESQSQAAVPSTEIEQVQEPTNPTIFRRHIEVHHTSFMRTGQISLLEAVCKRYTPLDITSCPLCNRPKGHGQETEVDKTGLFDHIAKELHAFSLRSLPWNDDCGQESEQRICQSSEKVSEWLAKNSLYAETTSEKPPLERRVHSSSYFQHSPYFADSTGSDSSSGSESYASIDKGLEDLEAAQGPDFLKEDNIGVNESEQQSRQSLQSESRFCQTSFVNRNSHPMQEEEPCCGCGRPVEVWRPRDSGHLVCERCRQYQGPALSMDSWYV</sequence>
<organism evidence="2 3">
    <name type="scientific">Hypocrea jecorina (strain ATCC 56765 / BCRC 32924 / NRRL 11460 / Rut C-30)</name>
    <name type="common">Trichoderma reesei</name>
    <dbReference type="NCBI Taxonomy" id="1344414"/>
    <lineage>
        <taxon>Eukaryota</taxon>
        <taxon>Fungi</taxon>
        <taxon>Dikarya</taxon>
        <taxon>Ascomycota</taxon>
        <taxon>Pezizomycotina</taxon>
        <taxon>Sordariomycetes</taxon>
        <taxon>Hypocreomycetidae</taxon>
        <taxon>Hypocreales</taxon>
        <taxon>Hypocreaceae</taxon>
        <taxon>Trichoderma</taxon>
    </lineage>
</organism>
<evidence type="ECO:0000313" key="3">
    <source>
        <dbReference type="Proteomes" id="UP000024376"/>
    </source>
</evidence>
<dbReference type="KEGG" id="trr:M419DRAFT_74045"/>
<dbReference type="HOGENOM" id="CLU_020777_0_0_1"/>
<name>A0A024SI22_HYPJR</name>
<evidence type="ECO:0000256" key="1">
    <source>
        <dbReference type="SAM" id="MobiDB-lite"/>
    </source>
</evidence>
<accession>A0A024SI22</accession>